<sequence length="196" mass="21996">MVTAVVLRSFLDSVQRDKQTRQLWNGQRTRQLMPALVSTFEQMGEDMGGKITFAELAVAPAKVKEELENLRSADSLADVFEALDADSSIEKEREESFEGARRLIYGNEKLDLVLLLSMMRSVRDDIKRTIGHLEETATLQADGKGYASGRSSRRRISDCIADLFDGVSACEGVPTHRQVSDVDPDTWDKYGSRCRF</sequence>
<proteinExistence type="predicted"/>
<accession>A0ABN9PGX1</accession>
<gene>
    <name evidence="1" type="ORF">PCOR1329_LOCUS2859</name>
</gene>
<evidence type="ECO:0000313" key="1">
    <source>
        <dbReference type="EMBL" id="CAK0792205.1"/>
    </source>
</evidence>
<name>A0ABN9PGX1_9DINO</name>
<evidence type="ECO:0000313" key="2">
    <source>
        <dbReference type="Proteomes" id="UP001189429"/>
    </source>
</evidence>
<organism evidence="1 2">
    <name type="scientific">Prorocentrum cordatum</name>
    <dbReference type="NCBI Taxonomy" id="2364126"/>
    <lineage>
        <taxon>Eukaryota</taxon>
        <taxon>Sar</taxon>
        <taxon>Alveolata</taxon>
        <taxon>Dinophyceae</taxon>
        <taxon>Prorocentrales</taxon>
        <taxon>Prorocentraceae</taxon>
        <taxon>Prorocentrum</taxon>
    </lineage>
</organism>
<reference evidence="1" key="1">
    <citation type="submission" date="2023-10" db="EMBL/GenBank/DDBJ databases">
        <authorList>
            <person name="Chen Y."/>
            <person name="Shah S."/>
            <person name="Dougan E. K."/>
            <person name="Thang M."/>
            <person name="Chan C."/>
        </authorList>
    </citation>
    <scope>NUCLEOTIDE SEQUENCE [LARGE SCALE GENOMIC DNA]</scope>
</reference>
<comment type="caution">
    <text evidence="1">The sequence shown here is derived from an EMBL/GenBank/DDBJ whole genome shotgun (WGS) entry which is preliminary data.</text>
</comment>
<protein>
    <submittedName>
        <fullName evidence="1">Uncharacterized protein</fullName>
    </submittedName>
</protein>
<dbReference type="Proteomes" id="UP001189429">
    <property type="component" value="Unassembled WGS sequence"/>
</dbReference>
<dbReference type="EMBL" id="CAUYUJ010000725">
    <property type="protein sequence ID" value="CAK0792205.1"/>
    <property type="molecule type" value="Genomic_DNA"/>
</dbReference>
<keyword evidence="2" id="KW-1185">Reference proteome</keyword>